<gene>
    <name evidence="3" type="ORF">Tco_1081205</name>
</gene>
<dbReference type="PANTHER" id="PTHR33223">
    <property type="entry name" value="CCHC-TYPE DOMAIN-CONTAINING PROTEIN"/>
    <property type="match status" value="1"/>
</dbReference>
<accession>A0ABQ5HXC4</accession>
<dbReference type="EMBL" id="BQNB010020102">
    <property type="protein sequence ID" value="GJT92360.1"/>
    <property type="molecule type" value="Genomic_DNA"/>
</dbReference>
<sequence>MGDDDRTMADLAKTTRTGASSAITRPALTVDNFEIKGQFLHMILNQCQFSGALGEDVNDHIDTFLGICELFKIKDVDGDAIKLRVFPFTLTGTAKEWLKSNAPGSITTWDQMQERLLARFFPPALSEKMLSEITNFVQMPGETLYEAWERLKKYLRQCPQHGLSKHKIVQTFYKGIDKPTRNTIDNSAGGTIMHKTPNKAYKLIEDIAVHTHEWYAPQDGVSRRATSKVVEADGVSEIAALTNQMAMFNKKFDKLNATVVAMQVGCESCGGPHLTRDYDDKPMSSSEDACWVNQRQGNFHAGGPNSNNLSYKQGPTGFYQANRTPFQQPQQ</sequence>
<comment type="caution">
    <text evidence="3">The sequence shown here is derived from an EMBL/GenBank/DDBJ whole genome shotgun (WGS) entry which is preliminary data.</text>
</comment>
<proteinExistence type="predicted"/>
<feature type="domain" description="Retrotransposon gag" evidence="2">
    <location>
        <begin position="85"/>
        <end position="177"/>
    </location>
</feature>
<reference evidence="3" key="2">
    <citation type="submission" date="2022-01" db="EMBL/GenBank/DDBJ databases">
        <authorList>
            <person name="Yamashiro T."/>
            <person name="Shiraishi A."/>
            <person name="Satake H."/>
            <person name="Nakayama K."/>
        </authorList>
    </citation>
    <scope>NUCLEOTIDE SEQUENCE</scope>
</reference>
<name>A0ABQ5HXC4_9ASTR</name>
<dbReference type="PANTHER" id="PTHR33223:SF11">
    <property type="entry name" value="ELEMENT PROTEIN, PUTATIVE-RELATED"/>
    <property type="match status" value="1"/>
</dbReference>
<dbReference type="InterPro" id="IPR005162">
    <property type="entry name" value="Retrotrans_gag_dom"/>
</dbReference>
<dbReference type="Proteomes" id="UP001151760">
    <property type="component" value="Unassembled WGS sequence"/>
</dbReference>
<evidence type="ECO:0000256" key="1">
    <source>
        <dbReference type="SAM" id="MobiDB-lite"/>
    </source>
</evidence>
<evidence type="ECO:0000259" key="2">
    <source>
        <dbReference type="Pfam" id="PF03732"/>
    </source>
</evidence>
<reference evidence="3" key="1">
    <citation type="journal article" date="2022" name="Int. J. Mol. Sci.">
        <title>Draft Genome of Tanacetum Coccineum: Genomic Comparison of Closely Related Tanacetum-Family Plants.</title>
        <authorList>
            <person name="Yamashiro T."/>
            <person name="Shiraishi A."/>
            <person name="Nakayama K."/>
            <person name="Satake H."/>
        </authorList>
    </citation>
    <scope>NUCLEOTIDE SEQUENCE</scope>
</reference>
<feature type="compositionally biased region" description="Polar residues" evidence="1">
    <location>
        <begin position="304"/>
        <end position="331"/>
    </location>
</feature>
<feature type="region of interest" description="Disordered" evidence="1">
    <location>
        <begin position="301"/>
        <end position="331"/>
    </location>
</feature>
<dbReference type="Pfam" id="PF03732">
    <property type="entry name" value="Retrotrans_gag"/>
    <property type="match status" value="1"/>
</dbReference>
<evidence type="ECO:0000313" key="4">
    <source>
        <dbReference type="Proteomes" id="UP001151760"/>
    </source>
</evidence>
<evidence type="ECO:0000313" key="3">
    <source>
        <dbReference type="EMBL" id="GJT92360.1"/>
    </source>
</evidence>
<protein>
    <submittedName>
        <fullName evidence="3">Retrotransposon gag protein</fullName>
    </submittedName>
</protein>
<organism evidence="3 4">
    <name type="scientific">Tanacetum coccineum</name>
    <dbReference type="NCBI Taxonomy" id="301880"/>
    <lineage>
        <taxon>Eukaryota</taxon>
        <taxon>Viridiplantae</taxon>
        <taxon>Streptophyta</taxon>
        <taxon>Embryophyta</taxon>
        <taxon>Tracheophyta</taxon>
        <taxon>Spermatophyta</taxon>
        <taxon>Magnoliopsida</taxon>
        <taxon>eudicotyledons</taxon>
        <taxon>Gunneridae</taxon>
        <taxon>Pentapetalae</taxon>
        <taxon>asterids</taxon>
        <taxon>campanulids</taxon>
        <taxon>Asterales</taxon>
        <taxon>Asteraceae</taxon>
        <taxon>Asteroideae</taxon>
        <taxon>Anthemideae</taxon>
        <taxon>Anthemidinae</taxon>
        <taxon>Tanacetum</taxon>
    </lineage>
</organism>
<keyword evidence="4" id="KW-1185">Reference proteome</keyword>